<dbReference type="EMBL" id="FJUY01000012">
    <property type="protein sequence ID" value="CZT22067.1"/>
    <property type="molecule type" value="Genomic_DNA"/>
</dbReference>
<dbReference type="GeneID" id="35606773"/>
<evidence type="ECO:0000313" key="2">
    <source>
        <dbReference type="EMBL" id="CZT22067.1"/>
    </source>
</evidence>
<dbReference type="Proteomes" id="UP000225277">
    <property type="component" value="Unassembled WGS sequence"/>
</dbReference>
<reference evidence="2 3" key="1">
    <citation type="submission" date="2016-03" db="EMBL/GenBank/DDBJ databases">
        <authorList>
            <person name="Ploux O."/>
        </authorList>
    </citation>
    <scope>NUCLEOTIDE SEQUENCE [LARGE SCALE GENOMIC DNA]</scope>
    <source>
        <strain evidence="2 3">URUG2</strain>
    </source>
</reference>
<dbReference type="AlphaFoldDB" id="A0A2D3VB98"/>
<name>A0A2D3VB98_9PEZI</name>
<accession>A0A2D3VB98</accession>
<feature type="region of interest" description="Disordered" evidence="1">
    <location>
        <begin position="51"/>
        <end position="106"/>
    </location>
</feature>
<keyword evidence="3" id="KW-1185">Reference proteome</keyword>
<sequence>MEEPHDVVEQLRRNAQLARDISQSRALVSIPGVSGVSAVRDTFDKTTTSTARLSMMTSDTRDRTEMSPNAASASVISQLDGAGDEGSGEYQGDGPRDMNRDDKDPADFGVDEIERCEGLLLEISATLRTASHSPKKKIRIAKEKLKFVCRCADDSIIISYLSSALLVTLEMMSERHPFFDTSTDLRLQHVGRRRSAEKIITDFIIQVYQLWDWINGEDAEPSHLHFLFPATMKRDPFMGYYAMDDNTTEFPPMSPCDPLHLFFVQRRIELAKEVDAQQTAAPHDLDLTHVFGPMYGDPTVAYNQIDTYHRQLSSYSTLDRSGLKAGTFLTCTCPSFCLLQGKVSRLLKQAVAMREKGYSCTDEEFGARGSPPSCSFSTAC</sequence>
<dbReference type="RefSeq" id="XP_023628956.1">
    <property type="nucleotide sequence ID" value="XM_023773188.1"/>
</dbReference>
<feature type="compositionally biased region" description="Polar residues" evidence="1">
    <location>
        <begin position="66"/>
        <end position="77"/>
    </location>
</feature>
<feature type="compositionally biased region" description="Basic and acidic residues" evidence="1">
    <location>
        <begin position="94"/>
        <end position="106"/>
    </location>
</feature>
<evidence type="ECO:0000256" key="1">
    <source>
        <dbReference type="SAM" id="MobiDB-lite"/>
    </source>
</evidence>
<evidence type="ECO:0000313" key="3">
    <source>
        <dbReference type="Proteomes" id="UP000225277"/>
    </source>
</evidence>
<organism evidence="2 3">
    <name type="scientific">Ramularia collo-cygni</name>
    <dbReference type="NCBI Taxonomy" id="112498"/>
    <lineage>
        <taxon>Eukaryota</taxon>
        <taxon>Fungi</taxon>
        <taxon>Dikarya</taxon>
        <taxon>Ascomycota</taxon>
        <taxon>Pezizomycotina</taxon>
        <taxon>Dothideomycetes</taxon>
        <taxon>Dothideomycetidae</taxon>
        <taxon>Mycosphaerellales</taxon>
        <taxon>Mycosphaerellaceae</taxon>
        <taxon>Ramularia</taxon>
    </lineage>
</organism>
<protein>
    <submittedName>
        <fullName evidence="2">Uncharacterized protein</fullName>
    </submittedName>
</protein>
<proteinExistence type="predicted"/>
<gene>
    <name evidence="2" type="ORF">RCC_12220</name>
</gene>